<evidence type="ECO:0008006" key="3">
    <source>
        <dbReference type="Google" id="ProtNLM"/>
    </source>
</evidence>
<sequence length="923" mass="105185">MDAEMDSIITITGVNEKYTMKQEGTRGCPGKLYANIDATQVMRTGGHAEGCQVDAHAFYHQQQLNELKRLVAGDLRPVLEIYDELASNASTSLATAAHFQTWEQDRNTMYYSRSKRYPRLPVRRQDLRLIAEQMTTKSGAQFLMYHSPTNNILIFANEAGVRLLAQSNCWCGDGTRKLLPVVYCLTVRKDLPTYSRIFKYSIPKRKNLASKLIWPLITTFQGNFPNTRVQGWFFHFCQDVLRQVGRLGLRTDYMSNQEGTRGCPGKLYANIDATQVMRTGGHAEGCQVDAHAFYHQQQLNELKRLVAGDLRPVLEIYDELASNASTSLATAAHFQTWEQDRNTMYYSRSKRYPRLPVRRQDLRLIAEQMTTKSGAQFLMYHSPTNNILIFANEAGVRLLAQSNCWCGDGTRKLLPVVYCLTVRKDLPTYSRIFKYSIPKRKNLASKLIWPLITTFQGNFPNTRVQGWFFHFCQDVLRQVGRLGLRTDYMSNQEVRKKVKMLMALAFFPVHLVSAGFEIINVGTSGQLEALFQYFQREWLPAATIPLWNVHGVSVRTNNHLEGWHSRMNKRARKHHLGFYQFLQLILDEQGKTETVVRQIDDGYTHGRGSVRRSAAYGVQQRRVAALTGKLIHNEITVESFLSAISYHTPEPLRLYYPSLLDSVSCATSYGAPSMRIAIIYLPHHRLSGAFVLFCSCGCANLPDGCWSAQTHHERSKGREGCKGVIWTNLDVTYVITQKDHIESCPVDEHLAYKMEKKAVLKKRSAEETKSILAIYDEEVSAASAVPSTSGHFPLFKRMKSTMYSHRSKRYLKLPEHRRDQQILDAFRTTMAGEDFLLWQSASSHILVLATGSNIRLMATRRTWALDGTFKIVPQWYQQLFTIHAFLAGKLVPAVYCLCTDKDIPTYGFILSKSGITGNPQRQS</sequence>
<evidence type="ECO:0000313" key="2">
    <source>
        <dbReference type="Proteomes" id="UP000054653"/>
    </source>
</evidence>
<dbReference type="EMBL" id="JYDI01000362">
    <property type="protein sequence ID" value="KRY45432.1"/>
    <property type="molecule type" value="Genomic_DNA"/>
</dbReference>
<keyword evidence="2" id="KW-1185">Reference proteome</keyword>
<dbReference type="PANTHER" id="PTHR47160:SF10">
    <property type="entry name" value="MULE TRANSPOSASE DOMAIN-CONTAINING PROTEIN"/>
    <property type="match status" value="1"/>
</dbReference>
<gene>
    <name evidence="1" type="ORF">T03_1395</name>
</gene>
<name>A0A0V1C8Q5_TRIBR</name>
<protein>
    <recommendedName>
        <fullName evidence="3">MULE transposase domain-containing protein</fullName>
    </recommendedName>
</protein>
<evidence type="ECO:0000313" key="1">
    <source>
        <dbReference type="EMBL" id="KRY45432.1"/>
    </source>
</evidence>
<dbReference type="PANTHER" id="PTHR47160">
    <property type="entry name" value="PUTATIVE-RELATED"/>
    <property type="match status" value="1"/>
</dbReference>
<proteinExistence type="predicted"/>
<dbReference type="Proteomes" id="UP000054653">
    <property type="component" value="Unassembled WGS sequence"/>
</dbReference>
<reference evidence="1 2" key="1">
    <citation type="submission" date="2015-01" db="EMBL/GenBank/DDBJ databases">
        <title>Evolution of Trichinella species and genotypes.</title>
        <authorList>
            <person name="Korhonen P.K."/>
            <person name="Edoardo P."/>
            <person name="Giuseppe L.R."/>
            <person name="Gasser R.B."/>
        </authorList>
    </citation>
    <scope>NUCLEOTIDE SEQUENCE [LARGE SCALE GENOMIC DNA]</scope>
    <source>
        <strain evidence="1">ISS120</strain>
    </source>
</reference>
<organism evidence="1 2">
    <name type="scientific">Trichinella britovi</name>
    <name type="common">Parasitic roundworm</name>
    <dbReference type="NCBI Taxonomy" id="45882"/>
    <lineage>
        <taxon>Eukaryota</taxon>
        <taxon>Metazoa</taxon>
        <taxon>Ecdysozoa</taxon>
        <taxon>Nematoda</taxon>
        <taxon>Enoplea</taxon>
        <taxon>Dorylaimia</taxon>
        <taxon>Trichinellida</taxon>
        <taxon>Trichinellidae</taxon>
        <taxon>Trichinella</taxon>
    </lineage>
</organism>
<dbReference type="STRING" id="45882.A0A0V1C8Q5"/>
<comment type="caution">
    <text evidence="1">The sequence shown here is derived from an EMBL/GenBank/DDBJ whole genome shotgun (WGS) entry which is preliminary data.</text>
</comment>
<accession>A0A0V1C8Q5</accession>
<dbReference type="AlphaFoldDB" id="A0A0V1C8Q5"/>